<accession>A0ABP7V4Q5</accession>
<keyword evidence="2" id="KW-1185">Reference proteome</keyword>
<protein>
    <submittedName>
        <fullName evidence="1">Uncharacterized protein</fullName>
    </submittedName>
</protein>
<reference evidence="2" key="1">
    <citation type="journal article" date="2019" name="Int. J. Syst. Evol. Microbiol.">
        <title>The Global Catalogue of Microorganisms (GCM) 10K type strain sequencing project: providing services to taxonomists for standard genome sequencing and annotation.</title>
        <authorList>
            <consortium name="The Broad Institute Genomics Platform"/>
            <consortium name="The Broad Institute Genome Sequencing Center for Infectious Disease"/>
            <person name="Wu L."/>
            <person name="Ma J."/>
        </authorList>
    </citation>
    <scope>NUCLEOTIDE SEQUENCE [LARGE SCALE GENOMIC DNA]</scope>
    <source>
        <strain evidence="2">JCM 17068</strain>
    </source>
</reference>
<gene>
    <name evidence="1" type="ORF">GCM10022388_27930</name>
</gene>
<organism evidence="1 2">
    <name type="scientific">Flavobacterium chungnamense</name>
    <dbReference type="NCBI Taxonomy" id="706182"/>
    <lineage>
        <taxon>Bacteria</taxon>
        <taxon>Pseudomonadati</taxon>
        <taxon>Bacteroidota</taxon>
        <taxon>Flavobacteriia</taxon>
        <taxon>Flavobacteriales</taxon>
        <taxon>Flavobacteriaceae</taxon>
        <taxon>Flavobacterium</taxon>
    </lineage>
</organism>
<comment type="caution">
    <text evidence="1">The sequence shown here is derived from an EMBL/GenBank/DDBJ whole genome shotgun (WGS) entry which is preliminary data.</text>
</comment>
<evidence type="ECO:0000313" key="1">
    <source>
        <dbReference type="EMBL" id="GAA4059554.1"/>
    </source>
</evidence>
<sequence>MSIQHKFYQTNFGNGFETHNAILDITPYTPEVMIVGTFNPNTPNANFADFFYGRNYFWTGFKNLFLHNGVLLENSRMPPNGNPPAILNPTLPEIFNLCTKLKLTFSDLVLEVLHKNNPNYHLLNNDNVIFNGLEYNLIQDGQNNDVGGLQQLNLVGQVNWNTKNIIKYLCENPQIKTIYFTRQPTGIWAAQWNLIINHECIAGRLTTNIFTPSGQGLRGTPRMNALLKHWVHNRNPNFGWLDNNWLTANGVNLINF</sequence>
<dbReference type="Proteomes" id="UP001500426">
    <property type="component" value="Unassembled WGS sequence"/>
</dbReference>
<dbReference type="InterPro" id="IPR036895">
    <property type="entry name" value="Uracil-DNA_glycosylase-like_sf"/>
</dbReference>
<dbReference type="RefSeq" id="WP_345095732.1">
    <property type="nucleotide sequence ID" value="NZ_BAABCS010000031.1"/>
</dbReference>
<proteinExistence type="predicted"/>
<dbReference type="EMBL" id="BAABCS010000031">
    <property type="protein sequence ID" value="GAA4059554.1"/>
    <property type="molecule type" value="Genomic_DNA"/>
</dbReference>
<dbReference type="Gene3D" id="3.40.470.10">
    <property type="entry name" value="Uracil-DNA glycosylase-like domain"/>
    <property type="match status" value="1"/>
</dbReference>
<name>A0ABP7V4Q5_9FLAO</name>
<evidence type="ECO:0000313" key="2">
    <source>
        <dbReference type="Proteomes" id="UP001500426"/>
    </source>
</evidence>